<sequence length="146" mass="16532">MENQKNDNLNLLEAVVQNTEMGKNTLEQIVPMTEEPRFKAELLRQRNIYRELNQEARTAITACGGTAQGQSTMAKINTKMGISMKTLTDRSTRNLAEMLSEGSSQGVMDCIKSQKDYPDAAPGSKRLMQKLQDFEEDNRIKLEQFL</sequence>
<protein>
    <recommendedName>
        <fullName evidence="3">DUF2383 domain-containing protein</fullName>
    </recommendedName>
</protein>
<proteinExistence type="predicted"/>
<name>A0A329TJ07_9FIRM</name>
<dbReference type="Proteomes" id="UP000251634">
    <property type="component" value="Unassembled WGS sequence"/>
</dbReference>
<evidence type="ECO:0008006" key="3">
    <source>
        <dbReference type="Google" id="ProtNLM"/>
    </source>
</evidence>
<evidence type="ECO:0000313" key="2">
    <source>
        <dbReference type="Proteomes" id="UP000251634"/>
    </source>
</evidence>
<gene>
    <name evidence="1" type="ORF">C4N25_08135</name>
</gene>
<organism evidence="1 2">
    <name type="scientific">Faecalibacterium prausnitzii</name>
    <dbReference type="NCBI Taxonomy" id="853"/>
    <lineage>
        <taxon>Bacteria</taxon>
        <taxon>Bacillati</taxon>
        <taxon>Bacillota</taxon>
        <taxon>Clostridia</taxon>
        <taxon>Eubacteriales</taxon>
        <taxon>Oscillospiraceae</taxon>
        <taxon>Faecalibacterium</taxon>
    </lineage>
</organism>
<comment type="caution">
    <text evidence="1">The sequence shown here is derived from an EMBL/GenBank/DDBJ whole genome shotgun (WGS) entry which is preliminary data.</text>
</comment>
<accession>A0A329TJ07</accession>
<dbReference type="RefSeq" id="WP_112115657.1">
    <property type="nucleotide sequence ID" value="NZ_PRKZ01000005.1"/>
</dbReference>
<reference evidence="1 2" key="1">
    <citation type="submission" date="2018-02" db="EMBL/GenBank/DDBJ databases">
        <title>Complete genome sequencing of Faecalibacterium prausnitzii strains isolated from the human gut.</title>
        <authorList>
            <person name="Fitzgerald B.C."/>
            <person name="Shkoporov A.N."/>
            <person name="Ross P.R."/>
            <person name="Hill C."/>
        </authorList>
    </citation>
    <scope>NUCLEOTIDE SEQUENCE [LARGE SCALE GENOMIC DNA]</scope>
    <source>
        <strain evidence="1 2">APC942/8-14-2</strain>
    </source>
</reference>
<evidence type="ECO:0000313" key="1">
    <source>
        <dbReference type="EMBL" id="RAW49464.1"/>
    </source>
</evidence>
<dbReference type="AlphaFoldDB" id="A0A329TJ07"/>
<dbReference type="EMBL" id="PRKZ01000005">
    <property type="protein sequence ID" value="RAW49464.1"/>
    <property type="molecule type" value="Genomic_DNA"/>
</dbReference>